<proteinExistence type="predicted"/>
<evidence type="ECO:0000313" key="1">
    <source>
        <dbReference type="EMBL" id="MSE13700.1"/>
    </source>
</evidence>
<organism evidence="1 2">
    <name type="scientific">Enterobacter agglomerans</name>
    <name type="common">Erwinia herbicola</name>
    <name type="synonym">Pantoea agglomerans</name>
    <dbReference type="NCBI Taxonomy" id="549"/>
    <lineage>
        <taxon>Bacteria</taxon>
        <taxon>Pseudomonadati</taxon>
        <taxon>Pseudomonadota</taxon>
        <taxon>Gammaproteobacteria</taxon>
        <taxon>Enterobacterales</taxon>
        <taxon>Erwiniaceae</taxon>
        <taxon>Pantoea</taxon>
        <taxon>Pantoea agglomerans group</taxon>
    </lineage>
</organism>
<dbReference type="EMBL" id="WKLC01000005">
    <property type="protein sequence ID" value="MSE13700.1"/>
    <property type="molecule type" value="Genomic_DNA"/>
</dbReference>
<name>A0A7X2MIA3_ENTAG</name>
<gene>
    <name evidence="1" type="ORF">GKC49_00545</name>
</gene>
<sequence>MFYLITEMEISTDVLRLDILRVCLEILMGLKETPGSS</sequence>
<comment type="caution">
    <text evidence="1">The sequence shown here is derived from an EMBL/GenBank/DDBJ whole genome shotgun (WGS) entry which is preliminary data.</text>
</comment>
<accession>A0A7X2MIA3</accession>
<reference evidence="1 2" key="1">
    <citation type="submission" date="2019-11" db="EMBL/GenBank/DDBJ databases">
        <title>Draft Genome Sequence of Plant Growth-Promoting Rhizosphere-Associated Bacteria.</title>
        <authorList>
            <person name="Vasilyev I.Y."/>
            <person name="Radchenko V."/>
            <person name="Ilnitskaya E.V."/>
        </authorList>
    </citation>
    <scope>NUCLEOTIDE SEQUENCE [LARGE SCALE GENOMIC DNA]</scope>
    <source>
        <strain evidence="1 2">VRA_MhP_f</strain>
    </source>
</reference>
<protein>
    <submittedName>
        <fullName evidence="1">Uncharacterized protein</fullName>
    </submittedName>
</protein>
<evidence type="ECO:0000313" key="2">
    <source>
        <dbReference type="Proteomes" id="UP000461948"/>
    </source>
</evidence>
<dbReference type="RefSeq" id="WP_187495484.1">
    <property type="nucleotide sequence ID" value="NZ_JACSWY010000031.1"/>
</dbReference>
<dbReference type="Gene3D" id="1.20.5.5260">
    <property type="match status" value="1"/>
</dbReference>
<dbReference type="AlphaFoldDB" id="A0A7X2MIA3"/>
<dbReference type="Proteomes" id="UP000461948">
    <property type="component" value="Unassembled WGS sequence"/>
</dbReference>